<comment type="caution">
    <text evidence="3">The sequence shown here is derived from an EMBL/GenBank/DDBJ whole genome shotgun (WGS) entry which is preliminary data.</text>
</comment>
<gene>
    <name evidence="3" type="ORF">SLS60_010513</name>
</gene>
<accession>A0ABR3QNP9</accession>
<evidence type="ECO:0000313" key="4">
    <source>
        <dbReference type="Proteomes" id="UP001521785"/>
    </source>
</evidence>
<protein>
    <recommendedName>
        <fullName evidence="2">EthD domain-containing protein</fullName>
    </recommendedName>
</protein>
<evidence type="ECO:0000256" key="1">
    <source>
        <dbReference type="ARBA" id="ARBA00005986"/>
    </source>
</evidence>
<dbReference type="Gene3D" id="3.30.70.100">
    <property type="match status" value="1"/>
</dbReference>
<organism evidence="3 4">
    <name type="scientific">Paraconiothyrium brasiliense</name>
    <dbReference type="NCBI Taxonomy" id="300254"/>
    <lineage>
        <taxon>Eukaryota</taxon>
        <taxon>Fungi</taxon>
        <taxon>Dikarya</taxon>
        <taxon>Ascomycota</taxon>
        <taxon>Pezizomycotina</taxon>
        <taxon>Dothideomycetes</taxon>
        <taxon>Pleosporomycetidae</taxon>
        <taxon>Pleosporales</taxon>
        <taxon>Massarineae</taxon>
        <taxon>Didymosphaeriaceae</taxon>
        <taxon>Paraconiothyrium</taxon>
    </lineage>
</organism>
<dbReference type="Pfam" id="PF07110">
    <property type="entry name" value="EthD"/>
    <property type="match status" value="1"/>
</dbReference>
<comment type="similarity">
    <text evidence="1">Belongs to the tpcK family.</text>
</comment>
<sequence length="163" mass="18327">MAPQKETLIKFTSRRYRSKGVSDEDFHAFATRDHAPKAAPIQARHGFLGVRQTFKPAALRALLTEGPFGAARPQHWTVDDHDFEVVFYVRSMEQLGALLADPDFQKLMADEADICDPERAELSMGWEEMFVEDGKVVNIENGTSSYQPWADSVEKLTGKKPGQ</sequence>
<proteinExistence type="inferred from homology"/>
<evidence type="ECO:0000259" key="2">
    <source>
        <dbReference type="Pfam" id="PF07110"/>
    </source>
</evidence>
<dbReference type="InterPro" id="IPR011008">
    <property type="entry name" value="Dimeric_a/b-barrel"/>
</dbReference>
<reference evidence="3 4" key="1">
    <citation type="submission" date="2024-02" db="EMBL/GenBank/DDBJ databases">
        <title>De novo assembly and annotation of 12 fungi associated with fruit tree decline syndrome in Ontario, Canada.</title>
        <authorList>
            <person name="Sulman M."/>
            <person name="Ellouze W."/>
            <person name="Ilyukhin E."/>
        </authorList>
    </citation>
    <scope>NUCLEOTIDE SEQUENCE [LARGE SCALE GENOMIC DNA]</scope>
    <source>
        <strain evidence="3 4">M42-189</strain>
    </source>
</reference>
<keyword evidence="4" id="KW-1185">Reference proteome</keyword>
<evidence type="ECO:0000313" key="3">
    <source>
        <dbReference type="EMBL" id="KAL1593781.1"/>
    </source>
</evidence>
<dbReference type="Proteomes" id="UP001521785">
    <property type="component" value="Unassembled WGS sequence"/>
</dbReference>
<dbReference type="InterPro" id="IPR009799">
    <property type="entry name" value="EthD_dom"/>
</dbReference>
<dbReference type="EMBL" id="JAKJXO020000018">
    <property type="protein sequence ID" value="KAL1593781.1"/>
    <property type="molecule type" value="Genomic_DNA"/>
</dbReference>
<dbReference type="SUPFAM" id="SSF54909">
    <property type="entry name" value="Dimeric alpha+beta barrel"/>
    <property type="match status" value="1"/>
</dbReference>
<name>A0ABR3QNP9_9PLEO</name>
<feature type="domain" description="EthD" evidence="2">
    <location>
        <begin position="19"/>
        <end position="117"/>
    </location>
</feature>